<gene>
    <name evidence="1" type="ORF">MN202_00995</name>
</gene>
<dbReference type="Proteomes" id="UP001375382">
    <property type="component" value="Unassembled WGS sequence"/>
</dbReference>
<name>A0ABU8C1K3_9GAMM</name>
<dbReference type="EMBL" id="JALAAR010000001">
    <property type="protein sequence ID" value="MEH8015795.1"/>
    <property type="molecule type" value="Genomic_DNA"/>
</dbReference>
<evidence type="ECO:0000313" key="2">
    <source>
        <dbReference type="Proteomes" id="UP001375382"/>
    </source>
</evidence>
<organism evidence="1 2">
    <name type="scientific">Rheinheimera muenzenbergensis</name>
    <dbReference type="NCBI Taxonomy" id="1193628"/>
    <lineage>
        <taxon>Bacteria</taxon>
        <taxon>Pseudomonadati</taxon>
        <taxon>Pseudomonadota</taxon>
        <taxon>Gammaproteobacteria</taxon>
        <taxon>Chromatiales</taxon>
        <taxon>Chromatiaceae</taxon>
        <taxon>Rheinheimera</taxon>
    </lineage>
</organism>
<dbReference type="InterPro" id="IPR021804">
    <property type="entry name" value="DUF3375"/>
</dbReference>
<proteinExistence type="predicted"/>
<reference evidence="1 2" key="1">
    <citation type="journal article" date="2023" name="Ecotoxicol. Environ. Saf.">
        <title>Mercury remediation potential of mercury-resistant strain Rheinheimera metallidurans sp. nov. isolated from a municipal waste dumping site.</title>
        <authorList>
            <person name="Yadav V."/>
            <person name="Manjhi A."/>
            <person name="Vadakedath N."/>
        </authorList>
    </citation>
    <scope>NUCLEOTIDE SEQUENCE [LARGE SCALE GENOMIC DNA]</scope>
    <source>
        <strain evidence="1 2">E-49</strain>
    </source>
</reference>
<dbReference type="RefSeq" id="WP_335734215.1">
    <property type="nucleotide sequence ID" value="NZ_JALAAR010000001.1"/>
</dbReference>
<sequence>MDATAQQRTQKYVSTRKQHPAWVLLASRRSPLVLGCLSVLFDLAEDGIAEEDALQALTEMLAEYAAYDEYDIDSENPRLLAGRELREWIKRGLVIERGQRLYATDALSAAIRFIESLDNRIMTSTASRLSVVQREIENLEVGLNPNPASRIASLHGRIKALQRELAEAEAGDIPVLSESEAIERIREIYSLATGLRADFRRVEDSWREADRMLRQSIMTEQLNRGQVVDQLLDGQAALLNTPEGRVFESFQEQLRQSIELDVMVERLRTILSHPAADKALQRAQVQDLKGLPRRLVKESQAVLQARARSERDVKGFLKTGLAAEHHRVGQLLNEILQVALELDWQRQAIRRSVSPLPPVGVALGTLPVAERLRFKALDNLGKDELDLTTQEADLKALDEEFWLALDGLDREATLRQTLQLLTEQGRPLTLLELATYLPPVHDLETFALWLEMAREAGIVIDAQHHQQVELTDEEQNRWLFNLPYLAMSAQDLQDIDWEFS</sequence>
<keyword evidence="2" id="KW-1185">Reference proteome</keyword>
<accession>A0ABU8C1K3</accession>
<evidence type="ECO:0000313" key="1">
    <source>
        <dbReference type="EMBL" id="MEH8015795.1"/>
    </source>
</evidence>
<protein>
    <submittedName>
        <fullName evidence="1">DUF3375 domain-containing protein</fullName>
    </submittedName>
</protein>
<comment type="caution">
    <text evidence="1">The sequence shown here is derived from an EMBL/GenBank/DDBJ whole genome shotgun (WGS) entry which is preliminary data.</text>
</comment>
<dbReference type="Pfam" id="PF11855">
    <property type="entry name" value="DUF3375"/>
    <property type="match status" value="1"/>
</dbReference>